<dbReference type="Proteomes" id="UP000294567">
    <property type="component" value="Unassembled WGS sequence"/>
</dbReference>
<evidence type="ECO:0000259" key="6">
    <source>
        <dbReference type="Pfam" id="PF00496"/>
    </source>
</evidence>
<evidence type="ECO:0000256" key="2">
    <source>
        <dbReference type="ARBA" id="ARBA00005695"/>
    </source>
</evidence>
<comment type="similarity">
    <text evidence="2">Belongs to the bacterial solute-binding protein 5 family.</text>
</comment>
<proteinExistence type="inferred from homology"/>
<feature type="chain" id="PRO_5039541074" evidence="5">
    <location>
        <begin position="23"/>
        <end position="594"/>
    </location>
</feature>
<dbReference type="GO" id="GO:1904680">
    <property type="term" value="F:peptide transmembrane transporter activity"/>
    <property type="evidence" value="ECO:0007669"/>
    <property type="project" value="TreeGrafter"/>
</dbReference>
<dbReference type="EMBL" id="SMAE01000007">
    <property type="protein sequence ID" value="TCS88767.1"/>
    <property type="molecule type" value="Genomic_DNA"/>
</dbReference>
<keyword evidence="8" id="KW-1185">Reference proteome</keyword>
<evidence type="ECO:0000256" key="3">
    <source>
        <dbReference type="ARBA" id="ARBA00022448"/>
    </source>
</evidence>
<dbReference type="InterPro" id="IPR030678">
    <property type="entry name" value="Peptide/Ni-bd"/>
</dbReference>
<dbReference type="AlphaFoldDB" id="A0A4R3KTU8"/>
<dbReference type="Gene3D" id="3.40.190.10">
    <property type="entry name" value="Periplasmic binding protein-like II"/>
    <property type="match status" value="1"/>
</dbReference>
<dbReference type="PANTHER" id="PTHR30290:SF10">
    <property type="entry name" value="PERIPLASMIC OLIGOPEPTIDE-BINDING PROTEIN-RELATED"/>
    <property type="match status" value="1"/>
</dbReference>
<dbReference type="Gene3D" id="3.10.105.10">
    <property type="entry name" value="Dipeptide-binding Protein, Domain 3"/>
    <property type="match status" value="1"/>
</dbReference>
<gene>
    <name evidence="7" type="ORF">EDD65_107123</name>
</gene>
<feature type="signal peptide" evidence="5">
    <location>
        <begin position="1"/>
        <end position="22"/>
    </location>
</feature>
<dbReference type="Pfam" id="PF00496">
    <property type="entry name" value="SBP_bac_5"/>
    <property type="match status" value="1"/>
</dbReference>
<dbReference type="CDD" id="cd08504">
    <property type="entry name" value="PBP2_OppA"/>
    <property type="match status" value="1"/>
</dbReference>
<dbReference type="GO" id="GO:0043190">
    <property type="term" value="C:ATP-binding cassette (ABC) transporter complex"/>
    <property type="evidence" value="ECO:0007669"/>
    <property type="project" value="InterPro"/>
</dbReference>
<dbReference type="PIRSF" id="PIRSF002741">
    <property type="entry name" value="MppA"/>
    <property type="match status" value="1"/>
</dbReference>
<protein>
    <submittedName>
        <fullName evidence="7">Oligopeptide transport system substrate-binding protein</fullName>
    </submittedName>
</protein>
<dbReference type="PANTHER" id="PTHR30290">
    <property type="entry name" value="PERIPLASMIC BINDING COMPONENT OF ABC TRANSPORTER"/>
    <property type="match status" value="1"/>
</dbReference>
<dbReference type="GO" id="GO:0042597">
    <property type="term" value="C:periplasmic space"/>
    <property type="evidence" value="ECO:0007669"/>
    <property type="project" value="UniProtKB-ARBA"/>
</dbReference>
<comment type="subcellular location">
    <subcellularLocation>
        <location evidence="1">Cell envelope</location>
    </subcellularLocation>
</comment>
<dbReference type="InterPro" id="IPR039424">
    <property type="entry name" value="SBP_5"/>
</dbReference>
<dbReference type="OrthoDB" id="9801912at2"/>
<organism evidence="7 8">
    <name type="scientific">Keratinibaculum paraultunense</name>
    <dbReference type="NCBI Taxonomy" id="1278232"/>
    <lineage>
        <taxon>Bacteria</taxon>
        <taxon>Bacillati</taxon>
        <taxon>Bacillota</taxon>
        <taxon>Tissierellia</taxon>
        <taxon>Tissierellales</taxon>
        <taxon>Tepidimicrobiaceae</taxon>
        <taxon>Keratinibaculum</taxon>
    </lineage>
</organism>
<dbReference type="Gene3D" id="3.90.76.10">
    <property type="entry name" value="Dipeptide-binding Protein, Domain 1"/>
    <property type="match status" value="1"/>
</dbReference>
<reference evidence="7 8" key="1">
    <citation type="submission" date="2019-03" db="EMBL/GenBank/DDBJ databases">
        <title>Genomic Encyclopedia of Type Strains, Phase IV (KMG-IV): sequencing the most valuable type-strain genomes for metagenomic binning, comparative biology and taxonomic classification.</title>
        <authorList>
            <person name="Goeker M."/>
        </authorList>
    </citation>
    <scope>NUCLEOTIDE SEQUENCE [LARGE SCALE GENOMIC DNA]</scope>
    <source>
        <strain evidence="7 8">DSM 26752</strain>
    </source>
</reference>
<evidence type="ECO:0000256" key="5">
    <source>
        <dbReference type="SAM" id="SignalP"/>
    </source>
</evidence>
<evidence type="ECO:0000256" key="1">
    <source>
        <dbReference type="ARBA" id="ARBA00004196"/>
    </source>
</evidence>
<dbReference type="PROSITE" id="PS51257">
    <property type="entry name" value="PROKAR_LIPOPROTEIN"/>
    <property type="match status" value="1"/>
</dbReference>
<keyword evidence="4 5" id="KW-0732">Signal</keyword>
<dbReference type="RefSeq" id="WP_132027849.1">
    <property type="nucleotide sequence ID" value="NZ_SMAE01000007.1"/>
</dbReference>
<name>A0A4R3KTU8_9FIRM</name>
<dbReference type="GO" id="GO:0015833">
    <property type="term" value="P:peptide transport"/>
    <property type="evidence" value="ECO:0007669"/>
    <property type="project" value="TreeGrafter"/>
</dbReference>
<sequence>MKKKRFLLLLLVLVLTCSFVVSCGKKDNETDGKQDVDVDDSKKDDEEVAEDQGPVVFRITGGKTATLNPHIYKTSAEAGTMSYIFGNLLDMIYDKDIDNYKLIPNHAVDLPTKNEEGTVWTFKLKEDLKWEDGSPLNARDYEYSYKMLLDPKLKNSRGPQVFDSDIVVVNAKKYWDGECEWEDVGIKALDDYTLEITLEFPVPEMDLYLAFTGGGASSPVQEKIYEAGMNEERTETDYGTSKETTPSCGVYKLEEWVRDQIKVYVKNEYSPIKDVYTVDRIESRVVEDENTNVQLFENGDIDVTGLSGPNYDKYAEDPRLVFAKSTTVWSMFINMTSEEKPFLQDVNFRKALFYAMDRKTIAEDIFKTAIPAPYVVSSAKVAVPSKGLTYRETDVAKSVLPENDGYDLDLAKEYFDKAYEAYGKKMEVEVQYFDNSEQMKRVAELLEQDYENAFGPDRIDIQLRAVPWNNAYDNMESGKYDLGFGGWAGGIFNPWSSMEVYTSGFTSKIDQFKSEEFDKLYERTVKGDLIFKEQERLEALAEMEKMLLDVVPFVPMYEPVSAVMYADRVHLITEGKWIPGVGFGVLQSHFDPLE</sequence>
<feature type="domain" description="Solute-binding protein family 5" evidence="6">
    <location>
        <begin position="102"/>
        <end position="504"/>
    </location>
</feature>
<evidence type="ECO:0000313" key="8">
    <source>
        <dbReference type="Proteomes" id="UP000294567"/>
    </source>
</evidence>
<dbReference type="GO" id="GO:0030313">
    <property type="term" value="C:cell envelope"/>
    <property type="evidence" value="ECO:0007669"/>
    <property type="project" value="UniProtKB-SubCell"/>
</dbReference>
<accession>A0A4R3KTU8</accession>
<keyword evidence="3" id="KW-0813">Transport</keyword>
<dbReference type="SUPFAM" id="SSF53850">
    <property type="entry name" value="Periplasmic binding protein-like II"/>
    <property type="match status" value="1"/>
</dbReference>
<evidence type="ECO:0000313" key="7">
    <source>
        <dbReference type="EMBL" id="TCS88767.1"/>
    </source>
</evidence>
<comment type="caution">
    <text evidence="7">The sequence shown here is derived from an EMBL/GenBank/DDBJ whole genome shotgun (WGS) entry which is preliminary data.</text>
</comment>
<dbReference type="InterPro" id="IPR000914">
    <property type="entry name" value="SBP_5_dom"/>
</dbReference>
<evidence type="ECO:0000256" key="4">
    <source>
        <dbReference type="ARBA" id="ARBA00022729"/>
    </source>
</evidence>